<keyword evidence="2" id="KW-1185">Reference proteome</keyword>
<gene>
    <name evidence="1" type="ORF">FA95DRAFT_1544005</name>
</gene>
<organism evidence="1 2">
    <name type="scientific">Auriscalpium vulgare</name>
    <dbReference type="NCBI Taxonomy" id="40419"/>
    <lineage>
        <taxon>Eukaryota</taxon>
        <taxon>Fungi</taxon>
        <taxon>Dikarya</taxon>
        <taxon>Basidiomycota</taxon>
        <taxon>Agaricomycotina</taxon>
        <taxon>Agaricomycetes</taxon>
        <taxon>Russulales</taxon>
        <taxon>Auriscalpiaceae</taxon>
        <taxon>Auriscalpium</taxon>
    </lineage>
</organism>
<reference evidence="1" key="2">
    <citation type="journal article" date="2022" name="New Phytol.">
        <title>Evolutionary transition to the ectomycorrhizal habit in the genomes of a hyperdiverse lineage of mushroom-forming fungi.</title>
        <authorList>
            <person name="Looney B."/>
            <person name="Miyauchi S."/>
            <person name="Morin E."/>
            <person name="Drula E."/>
            <person name="Courty P.E."/>
            <person name="Kohler A."/>
            <person name="Kuo A."/>
            <person name="LaButti K."/>
            <person name="Pangilinan J."/>
            <person name="Lipzen A."/>
            <person name="Riley R."/>
            <person name="Andreopoulos W."/>
            <person name="He G."/>
            <person name="Johnson J."/>
            <person name="Nolan M."/>
            <person name="Tritt A."/>
            <person name="Barry K.W."/>
            <person name="Grigoriev I.V."/>
            <person name="Nagy L.G."/>
            <person name="Hibbett D."/>
            <person name="Henrissat B."/>
            <person name="Matheny P.B."/>
            <person name="Labbe J."/>
            <person name="Martin F.M."/>
        </authorList>
    </citation>
    <scope>NUCLEOTIDE SEQUENCE</scope>
    <source>
        <strain evidence="1">FP105234-sp</strain>
    </source>
</reference>
<reference evidence="1" key="1">
    <citation type="submission" date="2021-02" db="EMBL/GenBank/DDBJ databases">
        <authorList>
            <consortium name="DOE Joint Genome Institute"/>
            <person name="Ahrendt S."/>
            <person name="Looney B.P."/>
            <person name="Miyauchi S."/>
            <person name="Morin E."/>
            <person name="Drula E."/>
            <person name="Courty P.E."/>
            <person name="Chicoki N."/>
            <person name="Fauchery L."/>
            <person name="Kohler A."/>
            <person name="Kuo A."/>
            <person name="Labutti K."/>
            <person name="Pangilinan J."/>
            <person name="Lipzen A."/>
            <person name="Riley R."/>
            <person name="Andreopoulos W."/>
            <person name="He G."/>
            <person name="Johnson J."/>
            <person name="Barry K.W."/>
            <person name="Grigoriev I.V."/>
            <person name="Nagy L."/>
            <person name="Hibbett D."/>
            <person name="Henrissat B."/>
            <person name="Matheny P.B."/>
            <person name="Labbe J."/>
            <person name="Martin F."/>
        </authorList>
    </citation>
    <scope>NUCLEOTIDE SEQUENCE</scope>
    <source>
        <strain evidence="1">FP105234-sp</strain>
    </source>
</reference>
<proteinExistence type="predicted"/>
<name>A0ACB8RNH0_9AGAM</name>
<dbReference type="EMBL" id="MU275959">
    <property type="protein sequence ID" value="KAI0045165.1"/>
    <property type="molecule type" value="Genomic_DNA"/>
</dbReference>
<dbReference type="Proteomes" id="UP000814033">
    <property type="component" value="Unassembled WGS sequence"/>
</dbReference>
<accession>A0ACB8RNH0</accession>
<protein>
    <submittedName>
        <fullName evidence="1">Uncharacterized protein</fullName>
    </submittedName>
</protein>
<evidence type="ECO:0000313" key="1">
    <source>
        <dbReference type="EMBL" id="KAI0045165.1"/>
    </source>
</evidence>
<sequence>MWASLLWSLLLFAACGSGAASSGQSARRDATWDTPDPDTTDHLIFNSVNSVLLRWPNTIFRNGMRHAIIPATIPTGTVLYHGRANASIPTSPEWLAFDFEHSYLFSFGPSGHVLTFMATRDLRLAYFDGSSAAKLDDGVMDTQDLLAFGEPRTGFFDRERLIALCEWGKQFDLDGFVRMEFHFEVMLCDFSKGLKLVNRLSVLPMEQRDRSQDVRRPQSPDLTQIPQQVLDRPSPPPPGRPPRRPGPRRPFPDAPVPSGWVGSLLHRETSHIQALAAGSWHNRAPGETRVHIDFSRFFTLYDPSFASLVVARRGVPRMQHRVANISKADAGRALAGLNEAFARAPGGSGVDWASVARVVVERYAQRLELLKFLLEDVALANVTARAAAVRTQLLTMLVPYISVNDMPPADSVSDEKSWAAPILDRCSTTQTAQIPADALTPQESLIRDAVHGTLHEICRSLTLMWADVFDVEVQESTERKREVIAGLKKDINALMGWLDWSVWIKCSPGCPVDQLCYVPTWPFMIDDDPSDFTPRCISLRDVPERRRH</sequence>
<comment type="caution">
    <text evidence="1">The sequence shown here is derived from an EMBL/GenBank/DDBJ whole genome shotgun (WGS) entry which is preliminary data.</text>
</comment>
<evidence type="ECO:0000313" key="2">
    <source>
        <dbReference type="Proteomes" id="UP000814033"/>
    </source>
</evidence>